<accession>A0ABZ1DXU1</accession>
<keyword evidence="2" id="KW-0732">Signal</keyword>
<keyword evidence="4" id="KW-1185">Reference proteome</keyword>
<dbReference type="SMART" id="SM00935">
    <property type="entry name" value="OmpH"/>
    <property type="match status" value="1"/>
</dbReference>
<gene>
    <name evidence="3" type="ORF">RPE78_13140</name>
</gene>
<protein>
    <submittedName>
        <fullName evidence="3">OmpH family outer membrane protein</fullName>
    </submittedName>
</protein>
<evidence type="ECO:0000313" key="3">
    <source>
        <dbReference type="EMBL" id="WRY33605.1"/>
    </source>
</evidence>
<sequence length="231" mass="24715">MIGAAALFVLPACILPVAVMAQDAKGVTVSRDGAVAANMPILTLDWEELYQKSAWARRVKQQLAQESTRLAAENKRIADDLIEEEKTLTRRRATMTPEAFRSAADAFDEKATGIRAAQKAKAEALARQVEAEQQAFLKAALPLLDDLLQQKGAQIVIDRRVIIRGLAQIDVTDDMLEIVDSKLGTGEPQPVPKELGGDAPDPPAQPAPAPNSGTAPDLLEEEPLPSGPSAP</sequence>
<reference evidence="3 4" key="1">
    <citation type="submission" date="2023-09" db="EMBL/GenBank/DDBJ databases">
        <title>Thioclava shenzhenensis sp. nov., a multidrug resistant bacteria-antagonizing species isolated from coastal seawater.</title>
        <authorList>
            <person name="Long M."/>
        </authorList>
    </citation>
    <scope>NUCLEOTIDE SEQUENCE [LARGE SCALE GENOMIC DNA]</scope>
    <source>
        <strain evidence="3 4">FTW29</strain>
    </source>
</reference>
<organism evidence="3 4">
    <name type="scientific">Thioclava litoralis</name>
    <dbReference type="NCBI Taxonomy" id="3076557"/>
    <lineage>
        <taxon>Bacteria</taxon>
        <taxon>Pseudomonadati</taxon>
        <taxon>Pseudomonadota</taxon>
        <taxon>Alphaproteobacteria</taxon>
        <taxon>Rhodobacterales</taxon>
        <taxon>Paracoccaceae</taxon>
        <taxon>Thioclava</taxon>
    </lineage>
</organism>
<dbReference type="RefSeq" id="WP_406720813.1">
    <property type="nucleotide sequence ID" value="NZ_CP135443.1"/>
</dbReference>
<dbReference type="Proteomes" id="UP001623290">
    <property type="component" value="Chromosome"/>
</dbReference>
<name>A0ABZ1DXU1_9RHOB</name>
<evidence type="ECO:0000256" key="1">
    <source>
        <dbReference type="SAM" id="MobiDB-lite"/>
    </source>
</evidence>
<feature type="signal peptide" evidence="2">
    <location>
        <begin position="1"/>
        <end position="21"/>
    </location>
</feature>
<evidence type="ECO:0000313" key="4">
    <source>
        <dbReference type="Proteomes" id="UP001623290"/>
    </source>
</evidence>
<proteinExistence type="predicted"/>
<feature type="region of interest" description="Disordered" evidence="1">
    <location>
        <begin position="182"/>
        <end position="231"/>
    </location>
</feature>
<feature type="compositionally biased region" description="Pro residues" evidence="1">
    <location>
        <begin position="200"/>
        <end position="209"/>
    </location>
</feature>
<dbReference type="EMBL" id="CP135443">
    <property type="protein sequence ID" value="WRY33605.1"/>
    <property type="molecule type" value="Genomic_DNA"/>
</dbReference>
<dbReference type="SUPFAM" id="SSF111384">
    <property type="entry name" value="OmpH-like"/>
    <property type="match status" value="1"/>
</dbReference>
<dbReference type="Gene3D" id="3.30.910.20">
    <property type="entry name" value="Skp domain"/>
    <property type="match status" value="1"/>
</dbReference>
<evidence type="ECO:0000256" key="2">
    <source>
        <dbReference type="SAM" id="SignalP"/>
    </source>
</evidence>
<dbReference type="InterPro" id="IPR005632">
    <property type="entry name" value="Chaperone_Skp"/>
</dbReference>
<dbReference type="InterPro" id="IPR024930">
    <property type="entry name" value="Skp_dom_sf"/>
</dbReference>
<feature type="chain" id="PRO_5046488524" evidence="2">
    <location>
        <begin position="22"/>
        <end position="231"/>
    </location>
</feature>
<dbReference type="Pfam" id="PF03938">
    <property type="entry name" value="OmpH"/>
    <property type="match status" value="1"/>
</dbReference>